<comment type="caution">
    <text evidence="13">The sequence shown here is derived from an EMBL/GenBank/DDBJ whole genome shotgun (WGS) entry which is preliminary data.</text>
</comment>
<comment type="similarity">
    <text evidence="3">Belongs to the peptidase S33 family.</text>
</comment>
<dbReference type="Pfam" id="PF08386">
    <property type="entry name" value="Abhydrolase_4"/>
    <property type="match status" value="1"/>
</dbReference>
<dbReference type="InterPro" id="IPR005944">
    <property type="entry name" value="Pro_iminopeptidase"/>
</dbReference>
<keyword evidence="7" id="KW-0645">Protease</keyword>
<dbReference type="OrthoDB" id="9796770at2"/>
<dbReference type="InterPro" id="IPR029058">
    <property type="entry name" value="AB_hydrolase_fold"/>
</dbReference>
<keyword evidence="8" id="KW-0378">Hydrolase</keyword>
<feature type="domain" description="AB hydrolase-1" evidence="11">
    <location>
        <begin position="87"/>
        <end position="226"/>
    </location>
</feature>
<keyword evidence="14" id="KW-1185">Reference proteome</keyword>
<organism evidence="13 14">
    <name type="scientific">Streptacidiphilus pinicola</name>
    <dbReference type="NCBI Taxonomy" id="2219663"/>
    <lineage>
        <taxon>Bacteria</taxon>
        <taxon>Bacillati</taxon>
        <taxon>Actinomycetota</taxon>
        <taxon>Actinomycetes</taxon>
        <taxon>Kitasatosporales</taxon>
        <taxon>Streptomycetaceae</taxon>
        <taxon>Streptacidiphilus</taxon>
    </lineage>
</organism>
<name>A0A2X0IGG4_9ACTN</name>
<sequence>MRLLPATGLAVAAALTATVACTGSSTAARVPASSARPVLTGSTPCPDEADLGCATLTVLLDHSGRVPGTLGLRVAMTGNANAPKGDLVFLSGGPGQPDEPLAPRILPKLQPLLAQYRIVFVDQRGTGQNALQCPALQQQMGSSDLTAPTDQAVTDCAASLGPDRRFYSTADTVADLDALRQALGDRRISLDGVSYGTFTAERYALAHPSHVTSLVLDSVVPQTGDDPLDLAAIQAVPRVLTASCAALKCGYDPAADVAAVVRRYHDGVAVLDTLTGYEFVDPNQGRMLDALHQAANGSPVYLNAMISAVAQGSAATADQLSQGLHASTLCADGHFPWGTDDTPVASRPATVAATRARLTPAQVFPFDADTATGLGTLLSCLNWPREQVPPSPSAHRRIPGGIRVLLLGGDRDLSTPLAWMWDEASLVANGRAVVVPGASHSVQSRATSDIGRQAVYDFLLKG</sequence>
<dbReference type="EMBL" id="QKYN01000106">
    <property type="protein sequence ID" value="RAG82713.1"/>
    <property type="molecule type" value="Genomic_DNA"/>
</dbReference>
<dbReference type="GO" id="GO:0004177">
    <property type="term" value="F:aminopeptidase activity"/>
    <property type="evidence" value="ECO:0007669"/>
    <property type="project" value="UniProtKB-KW"/>
</dbReference>
<dbReference type="PRINTS" id="PR00793">
    <property type="entry name" value="PROAMNOPTASE"/>
</dbReference>
<dbReference type="InterPro" id="IPR000073">
    <property type="entry name" value="AB_hydrolase_1"/>
</dbReference>
<evidence type="ECO:0000313" key="14">
    <source>
        <dbReference type="Proteomes" id="UP000248889"/>
    </source>
</evidence>
<reference evidence="13 14" key="1">
    <citation type="submission" date="2018-06" db="EMBL/GenBank/DDBJ databases">
        <title>Streptacidiphilus pinicola sp. nov., isolated from pine grove soil.</title>
        <authorList>
            <person name="Roh S.G."/>
            <person name="Park S."/>
            <person name="Kim M.-K."/>
            <person name="Yun B.-R."/>
            <person name="Park J."/>
            <person name="Kim M.J."/>
            <person name="Kim Y.S."/>
            <person name="Kim S.B."/>
        </authorList>
    </citation>
    <scope>NUCLEOTIDE SEQUENCE [LARGE SCALE GENOMIC DNA]</scope>
    <source>
        <strain evidence="13 14">MMS16-CNU450</strain>
    </source>
</reference>
<dbReference type="EC" id="3.4.11.5" evidence="4"/>
<dbReference type="Pfam" id="PF00561">
    <property type="entry name" value="Abhydrolase_1"/>
    <property type="match status" value="1"/>
</dbReference>
<accession>A0A2X0IGG4</accession>
<evidence type="ECO:0000256" key="10">
    <source>
        <dbReference type="SAM" id="SignalP"/>
    </source>
</evidence>
<dbReference type="Gene3D" id="3.40.50.1820">
    <property type="entry name" value="alpha/beta hydrolase"/>
    <property type="match status" value="1"/>
</dbReference>
<evidence type="ECO:0000256" key="2">
    <source>
        <dbReference type="ARBA" id="ARBA00004496"/>
    </source>
</evidence>
<dbReference type="InterPro" id="IPR013595">
    <property type="entry name" value="Pept_S33_TAP-like_C"/>
</dbReference>
<evidence type="ECO:0000256" key="3">
    <source>
        <dbReference type="ARBA" id="ARBA00010088"/>
    </source>
</evidence>
<evidence type="ECO:0000256" key="7">
    <source>
        <dbReference type="ARBA" id="ARBA00022670"/>
    </source>
</evidence>
<evidence type="ECO:0000256" key="1">
    <source>
        <dbReference type="ARBA" id="ARBA00001585"/>
    </source>
</evidence>
<dbReference type="SUPFAM" id="SSF53474">
    <property type="entry name" value="alpha/beta-Hydrolases"/>
    <property type="match status" value="1"/>
</dbReference>
<keyword evidence="5" id="KW-0031">Aminopeptidase</keyword>
<keyword evidence="10" id="KW-0732">Signal</keyword>
<evidence type="ECO:0000256" key="5">
    <source>
        <dbReference type="ARBA" id="ARBA00022438"/>
    </source>
</evidence>
<dbReference type="PANTHER" id="PTHR43722:SF1">
    <property type="entry name" value="PROLINE IMINOPEPTIDASE"/>
    <property type="match status" value="1"/>
</dbReference>
<gene>
    <name evidence="13" type="ORF">DN069_26050</name>
</gene>
<dbReference type="AlphaFoldDB" id="A0A2X0IGG4"/>
<feature type="signal peptide" evidence="10">
    <location>
        <begin position="1"/>
        <end position="27"/>
    </location>
</feature>
<dbReference type="PROSITE" id="PS51257">
    <property type="entry name" value="PROKAR_LIPOPROTEIN"/>
    <property type="match status" value="1"/>
</dbReference>
<dbReference type="PANTHER" id="PTHR43722">
    <property type="entry name" value="PROLINE IMINOPEPTIDASE"/>
    <property type="match status" value="1"/>
</dbReference>
<keyword evidence="6" id="KW-0963">Cytoplasm</keyword>
<dbReference type="GO" id="GO:0006508">
    <property type="term" value="P:proteolysis"/>
    <property type="evidence" value="ECO:0007669"/>
    <property type="project" value="UniProtKB-KW"/>
</dbReference>
<evidence type="ECO:0000313" key="13">
    <source>
        <dbReference type="EMBL" id="RAG82713.1"/>
    </source>
</evidence>
<evidence type="ECO:0000256" key="9">
    <source>
        <dbReference type="ARBA" id="ARBA00029605"/>
    </source>
</evidence>
<evidence type="ECO:0000259" key="12">
    <source>
        <dbReference type="Pfam" id="PF08386"/>
    </source>
</evidence>
<feature type="domain" description="Peptidase S33 tripeptidyl aminopeptidase-like C-terminal" evidence="12">
    <location>
        <begin position="377"/>
        <end position="462"/>
    </location>
</feature>
<dbReference type="GO" id="GO:0005737">
    <property type="term" value="C:cytoplasm"/>
    <property type="evidence" value="ECO:0007669"/>
    <property type="project" value="UniProtKB-SubCell"/>
</dbReference>
<dbReference type="InterPro" id="IPR002410">
    <property type="entry name" value="Peptidase_S33"/>
</dbReference>
<dbReference type="Proteomes" id="UP000248889">
    <property type="component" value="Unassembled WGS sequence"/>
</dbReference>
<comment type="catalytic activity">
    <reaction evidence="1">
        <text>Release of N-terminal proline from a peptide.</text>
        <dbReference type="EC" id="3.4.11.5"/>
    </reaction>
</comment>
<proteinExistence type="inferred from homology"/>
<evidence type="ECO:0000256" key="6">
    <source>
        <dbReference type="ARBA" id="ARBA00022490"/>
    </source>
</evidence>
<evidence type="ECO:0000259" key="11">
    <source>
        <dbReference type="Pfam" id="PF00561"/>
    </source>
</evidence>
<protein>
    <recommendedName>
        <fullName evidence="4">prolyl aminopeptidase</fullName>
        <ecNumber evidence="4">3.4.11.5</ecNumber>
    </recommendedName>
    <alternativeName>
        <fullName evidence="9">Prolyl aminopeptidase</fullName>
    </alternativeName>
</protein>
<comment type="subcellular location">
    <subcellularLocation>
        <location evidence="2">Cytoplasm</location>
    </subcellularLocation>
</comment>
<evidence type="ECO:0000256" key="8">
    <source>
        <dbReference type="ARBA" id="ARBA00022801"/>
    </source>
</evidence>
<evidence type="ECO:0000256" key="4">
    <source>
        <dbReference type="ARBA" id="ARBA00012568"/>
    </source>
</evidence>
<feature type="chain" id="PRO_5016088384" description="prolyl aminopeptidase" evidence="10">
    <location>
        <begin position="28"/>
        <end position="462"/>
    </location>
</feature>